<sequence length="54" mass="6108">MRAFRRIEDRVAADVRRACIAARREAERVHAWISRIASSAAFLTPVSQGTRLIV</sequence>
<name>D0WIG8_SLAES</name>
<dbReference type="HOGENOM" id="CLU_3048055_0_0_11"/>
<proteinExistence type="predicted"/>
<dbReference type="EMBL" id="ACUX02000016">
    <property type="protein sequence ID" value="EEZ60835.1"/>
    <property type="molecule type" value="Genomic_DNA"/>
</dbReference>
<accession>D0WIG8</accession>
<evidence type="ECO:0000313" key="1">
    <source>
        <dbReference type="EMBL" id="EEZ60835.1"/>
    </source>
</evidence>
<dbReference type="STRING" id="649764.HMPREF0762_01643"/>
<organism evidence="1 2">
    <name type="scientific">Slackia exigua (strain ATCC 700122 / DSM 15923 / CIP 105133 / JCM 11022 / KCTC 5966 / S-7)</name>
    <dbReference type="NCBI Taxonomy" id="649764"/>
    <lineage>
        <taxon>Bacteria</taxon>
        <taxon>Bacillati</taxon>
        <taxon>Actinomycetota</taxon>
        <taxon>Coriobacteriia</taxon>
        <taxon>Eggerthellales</taxon>
        <taxon>Eggerthellaceae</taxon>
        <taxon>Slackia</taxon>
    </lineage>
</organism>
<keyword evidence="2" id="KW-1185">Reference proteome</keyword>
<dbReference type="Proteomes" id="UP000006001">
    <property type="component" value="Unassembled WGS sequence"/>
</dbReference>
<protein>
    <submittedName>
        <fullName evidence="1">Uncharacterized protein</fullName>
    </submittedName>
</protein>
<evidence type="ECO:0000313" key="2">
    <source>
        <dbReference type="Proteomes" id="UP000006001"/>
    </source>
</evidence>
<dbReference type="AlphaFoldDB" id="D0WIG8"/>
<comment type="caution">
    <text evidence="1">The sequence shown here is derived from an EMBL/GenBank/DDBJ whole genome shotgun (WGS) entry which is preliminary data.</text>
</comment>
<gene>
    <name evidence="1" type="ORF">HMPREF0762_01643</name>
</gene>
<reference evidence="1" key="1">
    <citation type="submission" date="2009-10" db="EMBL/GenBank/DDBJ databases">
        <authorList>
            <person name="Weinstock G."/>
            <person name="Sodergren E."/>
            <person name="Clifton S."/>
            <person name="Fulton L."/>
            <person name="Fulton B."/>
            <person name="Courtney L."/>
            <person name="Fronick C."/>
            <person name="Harrison M."/>
            <person name="Strong C."/>
            <person name="Farmer C."/>
            <person name="Delahaunty K."/>
            <person name="Markovic C."/>
            <person name="Hall O."/>
            <person name="Minx P."/>
            <person name="Tomlinson C."/>
            <person name="Mitreva M."/>
            <person name="Nelson J."/>
            <person name="Hou S."/>
            <person name="Wollam A."/>
            <person name="Pepin K.H."/>
            <person name="Johnson M."/>
            <person name="Bhonagiri V."/>
            <person name="Nash W.E."/>
            <person name="Warren W."/>
            <person name="Chinwalla A."/>
            <person name="Mardis E.R."/>
            <person name="Wilson R.K."/>
        </authorList>
    </citation>
    <scope>NUCLEOTIDE SEQUENCE [LARGE SCALE GENOMIC DNA]</scope>
    <source>
        <strain evidence="1">ATCC 700122</strain>
    </source>
</reference>